<dbReference type="PANTHER" id="PTHR30572:SF4">
    <property type="entry name" value="ABC TRANSPORTER PERMEASE YTRF"/>
    <property type="match status" value="1"/>
</dbReference>
<comment type="caution">
    <text evidence="21">The sequence shown here is derived from an EMBL/GenBank/DDBJ whole genome shotgun (WGS) entry which is preliminary data.</text>
</comment>
<evidence type="ECO:0000313" key="23">
    <source>
        <dbReference type="EMBL" id="HAG3603867.1"/>
    </source>
</evidence>
<dbReference type="EMBL" id="DAAYMN010000018">
    <property type="protein sequence ID" value="HAG4842538.1"/>
    <property type="molecule type" value="Genomic_DNA"/>
</dbReference>
<evidence type="ECO:0000313" key="27">
    <source>
        <dbReference type="EMBL" id="HAG4183234.1"/>
    </source>
</evidence>
<dbReference type="EMBL" id="DAAXXN010000014">
    <property type="protein sequence ID" value="HAG3010398.1"/>
    <property type="molecule type" value="Genomic_DNA"/>
</dbReference>
<evidence type="ECO:0000313" key="31">
    <source>
        <dbReference type="EMBL" id="HAG4739491.1"/>
    </source>
</evidence>
<keyword evidence="1" id="KW-1133">Transmembrane helix</keyword>
<evidence type="ECO:0000313" key="21">
    <source>
        <dbReference type="EMBL" id="HAG3589591.1"/>
    </source>
</evidence>
<dbReference type="EMBL" id="DAAYHE010000019">
    <property type="protein sequence ID" value="HAG4187924.1"/>
    <property type="molecule type" value="Genomic_DNA"/>
</dbReference>
<evidence type="ECO:0000313" key="6">
    <source>
        <dbReference type="EMBL" id="HAG1873828.1"/>
    </source>
</evidence>
<dbReference type="InterPro" id="IPR050250">
    <property type="entry name" value="Macrolide_Exporter_MacB"/>
</dbReference>
<dbReference type="EMBL" id="DAAWAU010000020">
    <property type="protein sequence ID" value="HAF7113733.1"/>
    <property type="molecule type" value="Genomic_DNA"/>
</dbReference>
<name>A0A762E449_SALER</name>
<keyword evidence="1" id="KW-0812">Transmembrane</keyword>
<evidence type="ECO:0000313" key="18">
    <source>
        <dbReference type="EMBL" id="HAG3000834.1"/>
    </source>
</evidence>
<evidence type="ECO:0000313" key="2">
    <source>
        <dbReference type="EMBL" id="HAF7113733.1"/>
    </source>
</evidence>
<dbReference type="GO" id="GO:0005886">
    <property type="term" value="C:plasma membrane"/>
    <property type="evidence" value="ECO:0007669"/>
    <property type="project" value="TreeGrafter"/>
</dbReference>
<dbReference type="GO" id="GO:0022857">
    <property type="term" value="F:transmembrane transporter activity"/>
    <property type="evidence" value="ECO:0007669"/>
    <property type="project" value="TreeGrafter"/>
</dbReference>
<dbReference type="EMBL" id="DAAYJX010000012">
    <property type="protein sequence ID" value="HAG4505223.1"/>
    <property type="molecule type" value="Genomic_DNA"/>
</dbReference>
<evidence type="ECO:0000313" key="13">
    <source>
        <dbReference type="EMBL" id="HAG2493904.1"/>
    </source>
</evidence>
<dbReference type="EMBL" id="DAAXOK010000016">
    <property type="protein sequence ID" value="HAG1873828.1"/>
    <property type="molecule type" value="Genomic_DNA"/>
</dbReference>
<evidence type="ECO:0000313" key="14">
    <source>
        <dbReference type="EMBL" id="HAG2544531.1"/>
    </source>
</evidence>
<accession>A0A762E449</accession>
<evidence type="ECO:0000313" key="4">
    <source>
        <dbReference type="EMBL" id="HAF8248627.1"/>
    </source>
</evidence>
<evidence type="ECO:0000313" key="15">
    <source>
        <dbReference type="EMBL" id="HAG2567324.1"/>
    </source>
</evidence>
<evidence type="ECO:0000313" key="10">
    <source>
        <dbReference type="EMBL" id="HAG2003381.1"/>
    </source>
</evidence>
<reference evidence="21" key="2">
    <citation type="submission" date="2020-02" db="EMBL/GenBank/DDBJ databases">
        <authorList>
            <consortium name="NCBI Pathogen Detection Project"/>
        </authorList>
    </citation>
    <scope>NUCLEOTIDE SEQUENCE</scope>
    <source>
        <strain evidence="24">MA.JM_04/170</strain>
        <strain evidence="29">MA.JM_04/177</strain>
        <strain evidence="23">MA.JM_04/178</strain>
        <strain evidence="32">MA.JM_04/180</strain>
        <strain evidence="30">MA.JM_04/182</strain>
        <strain evidence="18">MA.JM_04/187</strain>
        <strain evidence="26">MA.JM_04/189</strain>
        <strain evidence="35">MA.JM_04/195</strain>
        <strain evidence="7">MA.JM_04/203</strain>
        <strain evidence="13">MA.JM_04/205</strain>
        <strain evidence="9">MA.JM_04/207</strain>
        <strain evidence="10">MA.JM_04/208</strain>
        <strain evidence="11">MA.JM_04/211</strain>
        <strain evidence="33">MA.JM_04/216</strain>
        <strain evidence="34">MA.JM_04/221</strain>
        <strain evidence="19">MA.JM_04/223</strain>
        <strain evidence="12">MA.JM_04/227</strain>
        <strain evidence="22">MA.JM_04/228</strain>
        <strain evidence="6">MA.JM_04/234</strain>
        <strain evidence="2">MA.JM_04/235</strain>
        <strain evidence="21">MA.JM_04/238</strain>
        <strain evidence="31">MA.JM_04/240</strain>
        <strain evidence="20">MA.JM_04/245</strain>
        <strain evidence="14">MA.JM_04/257</strain>
        <strain evidence="36">MA.JM_04/259</strain>
        <strain evidence="5">MA.JM_04/263</strain>
        <strain evidence="4">MA.JM_04/270</strain>
        <strain evidence="16">MA.JM_04/271</strain>
        <strain evidence="3">MA.JM_04/272</strain>
        <strain evidence="27">MA.JM_04/275</strain>
        <strain evidence="8">MA.JM_04/283</strain>
        <strain evidence="17">MA.JM_04/288</strain>
        <strain evidence="25">MA.JM_04/290</strain>
        <strain evidence="15">MA.JM_04/295</strain>
        <strain evidence="28">MA.MC_04-0729</strain>
    </source>
</reference>
<evidence type="ECO:0000313" key="11">
    <source>
        <dbReference type="EMBL" id="HAG2130978.1"/>
    </source>
</evidence>
<evidence type="ECO:0000313" key="3">
    <source>
        <dbReference type="EMBL" id="HAF8192384.1"/>
    </source>
</evidence>
<evidence type="ECO:0000313" key="8">
    <source>
        <dbReference type="EMBL" id="HAG1911281.1"/>
    </source>
</evidence>
<dbReference type="EMBL" id="DAAYLS010000014">
    <property type="protein sequence ID" value="HAG4739491.1"/>
    <property type="molecule type" value="Genomic_DNA"/>
</dbReference>
<dbReference type="EMBL" id="DAAYMM010000014">
    <property type="protein sequence ID" value="HAG4837711.1"/>
    <property type="molecule type" value="Genomic_DNA"/>
</dbReference>
<dbReference type="EMBL" id="DAAYCI010000015">
    <property type="protein sequence ID" value="HAG3594333.1"/>
    <property type="molecule type" value="Genomic_DNA"/>
</dbReference>
<evidence type="ECO:0000313" key="17">
    <source>
        <dbReference type="EMBL" id="HAG2687776.1"/>
    </source>
</evidence>
<evidence type="ECO:0000313" key="24">
    <source>
        <dbReference type="EMBL" id="HAG3627217.1"/>
    </source>
</evidence>
<evidence type="ECO:0000313" key="35">
    <source>
        <dbReference type="EMBL" id="HAG5583012.1"/>
    </source>
</evidence>
<gene>
    <name evidence="5" type="ORF">G5V28_004418</name>
    <name evidence="17" type="ORF">G8016_004713</name>
    <name evidence="22" type="ORF">G8036_004333</name>
    <name evidence="21" type="ORF">G8083_004280</name>
    <name evidence="20" type="ORF">G8096_004695</name>
    <name evidence="24" type="ORF">G8102_004356</name>
    <name evidence="19" type="ORF">G8106_004338</name>
    <name evidence="36" type="ORF">G8119_004716</name>
    <name evidence="18" type="ORF">G8133_004400</name>
    <name evidence="30" type="ORF">G8156_004422</name>
    <name evidence="25" type="ORF">G8406_004389</name>
    <name evidence="28" type="ORF">G8426_004708</name>
    <name evidence="29" type="ORF">G8443_004398</name>
    <name evidence="27" type="ORF">G8495_004686</name>
    <name evidence="26" type="ORF">G8512_004233</name>
    <name evidence="4" type="ORF">G8515_004365</name>
    <name evidence="2" type="ORF">G8516_004694</name>
    <name evidence="33" type="ORF">G8522_004644</name>
    <name evidence="3" type="ORF">G8541_004343</name>
    <name evidence="34" type="ORF">G8543_004360</name>
    <name evidence="32" type="ORF">G8557_004438</name>
    <name evidence="31" type="ORF">G8559_004326</name>
    <name evidence="23" type="ORF">G8T43_004396</name>
    <name evidence="8" type="ORF">G8V36_004392</name>
    <name evidence="10" type="ORF">G8W08_004693</name>
    <name evidence="6" type="ORF">G8X42_004715</name>
    <name evidence="9" type="ORF">G8X61_004721</name>
    <name evidence="35" type="ORF">G8Y08_004407</name>
    <name evidence="11" type="ORF">G8Y17_004659</name>
    <name evidence="14" type="ORF">G8Y20_004963</name>
    <name evidence="7" type="ORF">G8Y31_004711</name>
    <name evidence="16" type="ORF">G8Y49_004289</name>
    <name evidence="13" type="ORF">G8Y50_004461</name>
    <name evidence="15" type="ORF">G8Y63_004355</name>
    <name evidence="12" type="ORF">G8Y72_004253</name>
</gene>
<dbReference type="EMBL" id="DAAYCL010000013">
    <property type="protein sequence ID" value="HAG3603867.1"/>
    <property type="molecule type" value="Genomic_DNA"/>
</dbReference>
<dbReference type="EMBL" id="DAAYCQ010000012">
    <property type="protein sequence ID" value="HAG3627217.1"/>
    <property type="molecule type" value="Genomic_DNA"/>
</dbReference>
<evidence type="ECO:0000313" key="19">
    <source>
        <dbReference type="EMBL" id="HAG3010398.1"/>
    </source>
</evidence>
<sequence>MYITEAFQNILENKRSIVIFLFFLIMGFSGITVTDSLIYSTSNKAEQELSLNGYNIITVEFDEKVSDKKINEIFHNAEYFISKSKKVFFTVGVTPYNDDMKIVMGVDKIKLSVRGISVSEPFENNVILYSDNQHYNNAKMFFLDGLPFKPAGKIQKKKTEFLDSLGLDSFRDNVNYIVPLETIFRLTLDDSIDVIDIVKSNEITTYDIEYVKNLLLKQNIGKFSIHSVLDAKLVVDGVLKRFILLTNSIYTLLTVMMVIIITMVCRKTFQSRSTEFALKLIHGIDKTVIIRTVIIELMIIILGGLFLSILLTMILSYVLSLYLGLTLLFRVGMILLSFLLVVLASYISGIYTGICFFKENPVKLIKNRMQ</sequence>
<feature type="transmembrane region" description="Helical" evidence="1">
    <location>
        <begin position="289"/>
        <end position="319"/>
    </location>
</feature>
<evidence type="ECO:0000313" key="12">
    <source>
        <dbReference type="EMBL" id="HAG2469617.1"/>
    </source>
</evidence>
<evidence type="ECO:0000313" key="29">
    <source>
        <dbReference type="EMBL" id="HAG4315861.1"/>
    </source>
</evidence>
<dbReference type="EMBL" id="DAAXOM010000014">
    <property type="protein sequence ID" value="HAG1911281.1"/>
    <property type="molecule type" value="Genomic_DNA"/>
</dbReference>
<evidence type="ECO:0000313" key="22">
    <source>
        <dbReference type="EMBL" id="HAG3594333.1"/>
    </source>
</evidence>
<reference evidence="21" key="1">
    <citation type="journal article" date="2018" name="Genome Biol.">
        <title>SKESA: strategic k-mer extension for scrupulous assemblies.</title>
        <authorList>
            <person name="Souvorov A."/>
            <person name="Agarwala R."/>
            <person name="Lipman D.J."/>
        </authorList>
    </citation>
    <scope>NUCLEOTIDE SEQUENCE</scope>
    <source>
        <strain evidence="24">MA.JM_04/170</strain>
        <strain evidence="29">MA.JM_04/177</strain>
        <strain evidence="23">MA.JM_04/178</strain>
        <strain evidence="32">MA.JM_04/180</strain>
        <strain evidence="30">MA.JM_04/182</strain>
        <strain evidence="18">MA.JM_04/187</strain>
        <strain evidence="26">MA.JM_04/189</strain>
        <strain evidence="35">MA.JM_04/195</strain>
        <strain evidence="7">MA.JM_04/203</strain>
        <strain evidence="13">MA.JM_04/205</strain>
        <strain evidence="9">MA.JM_04/207</strain>
        <strain evidence="10">MA.JM_04/208</strain>
        <strain evidence="11">MA.JM_04/211</strain>
        <strain evidence="33">MA.JM_04/216</strain>
        <strain evidence="34">MA.JM_04/221</strain>
        <strain evidence="19">MA.JM_04/223</strain>
        <strain evidence="12">MA.JM_04/227</strain>
        <strain evidence="22">MA.JM_04/228</strain>
        <strain evidence="6">MA.JM_04/234</strain>
        <strain evidence="2">MA.JM_04/235</strain>
        <strain evidence="21">MA.JM_04/238</strain>
        <strain evidence="31">MA.JM_04/240</strain>
        <strain evidence="20">MA.JM_04/245</strain>
        <strain evidence="14">MA.JM_04/257</strain>
        <strain evidence="36">MA.JM_04/259</strain>
        <strain evidence="5">MA.JM_04/263</strain>
        <strain evidence="4">MA.JM_04/270</strain>
        <strain evidence="16">MA.JM_04/271</strain>
        <strain evidence="3">MA.JM_04/272</strain>
        <strain evidence="27">MA.JM_04/275</strain>
        <strain evidence="8">MA.JM_04/283</strain>
        <strain evidence="17">MA.JM_04/288</strain>
        <strain evidence="25">MA.JM_04/290</strain>
        <strain evidence="15">MA.JM_04/295</strain>
        <strain evidence="28">MA.MC_04-0729</strain>
    </source>
</reference>
<evidence type="ECO:0000256" key="1">
    <source>
        <dbReference type="SAM" id="Phobius"/>
    </source>
</evidence>
<dbReference type="EMBL" id="DAAYMQ010000012">
    <property type="protein sequence ID" value="HAG4856274.1"/>
    <property type="molecule type" value="Genomic_DNA"/>
</dbReference>
<feature type="transmembrane region" description="Helical" evidence="1">
    <location>
        <begin position="331"/>
        <end position="357"/>
    </location>
</feature>
<dbReference type="EMBL" id="DAAXTL010000012">
    <property type="protein sequence ID" value="HAG5583012.1"/>
    <property type="molecule type" value="Genomic_DNA"/>
</dbReference>
<evidence type="ECO:0000313" key="36">
    <source>
        <dbReference type="EMBL" id="HAG5592515.1"/>
    </source>
</evidence>
<evidence type="ECO:0000313" key="7">
    <source>
        <dbReference type="EMBL" id="HAG1878478.1"/>
    </source>
</evidence>
<evidence type="ECO:0000313" key="32">
    <source>
        <dbReference type="EMBL" id="HAG4837711.1"/>
    </source>
</evidence>
<dbReference type="EMBL" id="DAAYIF010000012">
    <property type="protein sequence ID" value="HAG4315861.1"/>
    <property type="molecule type" value="Genomic_DNA"/>
</dbReference>
<dbReference type="EMBL" id="DAAXXJ010000011">
    <property type="protein sequence ID" value="HAG3000834.1"/>
    <property type="molecule type" value="Genomic_DNA"/>
</dbReference>
<dbReference type="EMBL" id="DAAXUD010000011">
    <property type="protein sequence ID" value="HAG2567324.1"/>
    <property type="molecule type" value="Genomic_DNA"/>
</dbReference>
<evidence type="ECO:0000313" key="30">
    <source>
        <dbReference type="EMBL" id="HAG4505223.1"/>
    </source>
</evidence>
<dbReference type="EMBL" id="DAAYCJ010000012">
    <property type="protein sequence ID" value="HAG3589591.1"/>
    <property type="molecule type" value="Genomic_DNA"/>
</dbReference>
<proteinExistence type="predicted"/>
<dbReference type="EMBL" id="DAAYDV010000014">
    <property type="protein sequence ID" value="HAG3739760.1"/>
    <property type="molecule type" value="Genomic_DNA"/>
</dbReference>
<dbReference type="EMBL" id="DAAYGR010000012">
    <property type="protein sequence ID" value="HAG4121851.1"/>
    <property type="molecule type" value="Genomic_DNA"/>
</dbReference>
<evidence type="ECO:0000313" key="28">
    <source>
        <dbReference type="EMBL" id="HAG4187924.1"/>
    </source>
</evidence>
<evidence type="ECO:0000313" key="26">
    <source>
        <dbReference type="EMBL" id="HAG4121851.1"/>
    </source>
</evidence>
<dbReference type="EMBL" id="DAAXVA010000019">
    <property type="protein sequence ID" value="HAG2687776.1"/>
    <property type="molecule type" value="Genomic_DNA"/>
</dbReference>
<evidence type="ECO:0000313" key="16">
    <source>
        <dbReference type="EMBL" id="HAG2620380.1"/>
    </source>
</evidence>
<evidence type="ECO:0000313" key="9">
    <source>
        <dbReference type="EMBL" id="HAG1989794.1"/>
    </source>
</evidence>
<evidence type="ECO:0000313" key="20">
    <source>
        <dbReference type="EMBL" id="HAG3571571.1"/>
    </source>
</evidence>
<dbReference type="PANTHER" id="PTHR30572">
    <property type="entry name" value="MEMBRANE COMPONENT OF TRANSPORTER-RELATED"/>
    <property type="match status" value="1"/>
</dbReference>
<dbReference type="EMBL" id="DAAXQZ010000021">
    <property type="protein sequence ID" value="HAG2130978.1"/>
    <property type="molecule type" value="Genomic_DNA"/>
</dbReference>
<protein>
    <recommendedName>
        <fullName evidence="37">ABC transporter permease</fullName>
    </recommendedName>
</protein>
<dbReference type="EMBL" id="DAAXTF010000012">
    <property type="protein sequence ID" value="HAG2469617.1"/>
    <property type="molecule type" value="Genomic_DNA"/>
</dbReference>
<dbReference type="EMBL" id="DAAWNJ010000015">
    <property type="protein sequence ID" value="HAF8609435.1"/>
    <property type="molecule type" value="Genomic_DNA"/>
</dbReference>
<evidence type="ECO:0000313" key="33">
    <source>
        <dbReference type="EMBL" id="HAG4842538.1"/>
    </source>
</evidence>
<dbReference type="EMBL" id="DAAXPF010000018">
    <property type="protein sequence ID" value="HAG1989794.1"/>
    <property type="molecule type" value="Genomic_DNA"/>
</dbReference>
<evidence type="ECO:0000313" key="5">
    <source>
        <dbReference type="EMBL" id="HAF8609435.1"/>
    </source>
</evidence>
<evidence type="ECO:0008006" key="37">
    <source>
        <dbReference type="Google" id="ProtNLM"/>
    </source>
</evidence>
<dbReference type="EMBL" id="DAAYHD010000020">
    <property type="protein sequence ID" value="HAG4183234.1"/>
    <property type="molecule type" value="Genomic_DNA"/>
</dbReference>
<dbReference type="EMBL" id="DAAXOR010000021">
    <property type="protein sequence ID" value="HAG1878478.1"/>
    <property type="molecule type" value="Genomic_DNA"/>
</dbReference>
<feature type="transmembrane region" description="Helical" evidence="1">
    <location>
        <begin position="17"/>
        <end position="39"/>
    </location>
</feature>
<keyword evidence="1" id="KW-0472">Membrane</keyword>
<dbReference type="EMBL" id="DAAXUS010000012">
    <property type="protein sequence ID" value="HAG2620380.1"/>
    <property type="molecule type" value="Genomic_DNA"/>
</dbReference>
<dbReference type="EMBL" id="DAAWJX010000014">
    <property type="protein sequence ID" value="HAF8192384.1"/>
    <property type="molecule type" value="Genomic_DNA"/>
</dbReference>
<evidence type="ECO:0000313" key="25">
    <source>
        <dbReference type="EMBL" id="HAG3739760.1"/>
    </source>
</evidence>
<feature type="transmembrane region" description="Helical" evidence="1">
    <location>
        <begin position="249"/>
        <end position="269"/>
    </location>
</feature>
<dbReference type="EMBL" id="DAAYSM010000017">
    <property type="protein sequence ID" value="HAG5592515.1"/>
    <property type="molecule type" value="Genomic_DNA"/>
</dbReference>
<dbReference type="EMBL" id="DAAYCF010000020">
    <property type="protein sequence ID" value="HAG3571571.1"/>
    <property type="molecule type" value="Genomic_DNA"/>
</dbReference>
<dbReference type="EMBL" id="DAAXTH010000013">
    <property type="protein sequence ID" value="HAG2493904.1"/>
    <property type="molecule type" value="Genomic_DNA"/>
</dbReference>
<dbReference type="EMBL" id="DAAXTY010000025">
    <property type="protein sequence ID" value="HAG2544531.1"/>
    <property type="molecule type" value="Genomic_DNA"/>
</dbReference>
<dbReference type="EMBL" id="DAAXPI010000020">
    <property type="protein sequence ID" value="HAG2003381.1"/>
    <property type="molecule type" value="Genomic_DNA"/>
</dbReference>
<dbReference type="AlphaFoldDB" id="A0A762E449"/>
<evidence type="ECO:0000313" key="34">
    <source>
        <dbReference type="EMBL" id="HAG4856274.1"/>
    </source>
</evidence>
<organism evidence="21">
    <name type="scientific">Salmonella enterica</name>
    <name type="common">Salmonella choleraesuis</name>
    <dbReference type="NCBI Taxonomy" id="28901"/>
    <lineage>
        <taxon>Bacteria</taxon>
        <taxon>Pseudomonadati</taxon>
        <taxon>Pseudomonadota</taxon>
        <taxon>Gammaproteobacteria</taxon>
        <taxon>Enterobacterales</taxon>
        <taxon>Enterobacteriaceae</taxon>
        <taxon>Salmonella</taxon>
    </lineage>
</organism>
<dbReference type="EMBL" id="DAAWKK010000012">
    <property type="protein sequence ID" value="HAF8248627.1"/>
    <property type="molecule type" value="Genomic_DNA"/>
</dbReference>